<feature type="transmembrane region" description="Helical" evidence="1">
    <location>
        <begin position="86"/>
        <end position="114"/>
    </location>
</feature>
<dbReference type="EMBL" id="CAJNOC010004396">
    <property type="protein sequence ID" value="CAF1020240.1"/>
    <property type="molecule type" value="Genomic_DNA"/>
</dbReference>
<sequence length="213" mass="23610">MKKISLVIISVFLIGNFAQIVFGSVKCPYYPSYYSSYLYQYNAVYTTCSDRCCSTLYPTSSSAACCYSSNSYVSYSSSSNSDSSVVWWWIALPILGFVFFCCLPCIIIGVSIYCCTKSKNRKTRVITPVNPTPMNTIRADVVVQLPDQNQNKNNFPPSYNYNQQAGQPDLTLPPYPSNNAPIFNNNNNDPIMPVLPNSTVGSTGPANPAYTLY</sequence>
<keyword evidence="1" id="KW-1133">Transmembrane helix</keyword>
<comment type="caution">
    <text evidence="3">The sequence shown here is derived from an EMBL/GenBank/DDBJ whole genome shotgun (WGS) entry which is preliminary data.</text>
</comment>
<keyword evidence="4" id="KW-1185">Reference proteome</keyword>
<evidence type="ECO:0000256" key="2">
    <source>
        <dbReference type="SAM" id="SignalP"/>
    </source>
</evidence>
<feature type="signal peptide" evidence="2">
    <location>
        <begin position="1"/>
        <end position="23"/>
    </location>
</feature>
<reference evidence="3" key="1">
    <citation type="submission" date="2021-02" db="EMBL/GenBank/DDBJ databases">
        <authorList>
            <person name="Nowell W R."/>
        </authorList>
    </citation>
    <scope>NUCLEOTIDE SEQUENCE</scope>
    <source>
        <strain evidence="3">Ploen Becks lab</strain>
    </source>
</reference>
<accession>A0A814IDG0</accession>
<name>A0A814IDG0_9BILA</name>
<protein>
    <submittedName>
        <fullName evidence="3">Uncharacterized protein</fullName>
    </submittedName>
</protein>
<keyword evidence="1" id="KW-0472">Membrane</keyword>
<gene>
    <name evidence="3" type="ORF">OXX778_LOCUS17343</name>
</gene>
<evidence type="ECO:0000313" key="3">
    <source>
        <dbReference type="EMBL" id="CAF1020240.1"/>
    </source>
</evidence>
<organism evidence="3 4">
    <name type="scientific">Brachionus calyciflorus</name>
    <dbReference type="NCBI Taxonomy" id="104777"/>
    <lineage>
        <taxon>Eukaryota</taxon>
        <taxon>Metazoa</taxon>
        <taxon>Spiralia</taxon>
        <taxon>Gnathifera</taxon>
        <taxon>Rotifera</taxon>
        <taxon>Eurotatoria</taxon>
        <taxon>Monogononta</taxon>
        <taxon>Pseudotrocha</taxon>
        <taxon>Ploima</taxon>
        <taxon>Brachionidae</taxon>
        <taxon>Brachionus</taxon>
    </lineage>
</organism>
<keyword evidence="1" id="KW-0812">Transmembrane</keyword>
<feature type="chain" id="PRO_5032283884" evidence="2">
    <location>
        <begin position="24"/>
        <end position="213"/>
    </location>
</feature>
<keyword evidence="2" id="KW-0732">Signal</keyword>
<evidence type="ECO:0000256" key="1">
    <source>
        <dbReference type="SAM" id="Phobius"/>
    </source>
</evidence>
<proteinExistence type="predicted"/>
<evidence type="ECO:0000313" key="4">
    <source>
        <dbReference type="Proteomes" id="UP000663879"/>
    </source>
</evidence>
<dbReference type="AlphaFoldDB" id="A0A814IDG0"/>
<dbReference type="Proteomes" id="UP000663879">
    <property type="component" value="Unassembled WGS sequence"/>
</dbReference>